<dbReference type="SUPFAM" id="SSF81901">
    <property type="entry name" value="HCP-like"/>
    <property type="match status" value="1"/>
</dbReference>
<evidence type="ECO:0008006" key="4">
    <source>
        <dbReference type="Google" id="ProtNLM"/>
    </source>
</evidence>
<comment type="similarity">
    <text evidence="1">Belongs to the sel-1 family.</text>
</comment>
<accession>A0A397SKF5</accession>
<sequence>MKIGDKNKKLSPTYQLLNIIIAKYLLSFYYYKDVLYKRITTEFGKEENEFKAFELYLRFVEEGNVRAQNNLGYCYQNEIGITKDEKKASEWYLKATNEGGNCYQNEIGVEKDLEKLFTAAENGDGNAQYCLGECYELGIGVYFNERRAFEFYKKSADQGFIDAQYKLGYIYTTLYEQGKGTEKSIEDAIYWYKKAMANGCQLAGKKLKYVK</sequence>
<evidence type="ECO:0000313" key="2">
    <source>
        <dbReference type="EMBL" id="RIA85126.1"/>
    </source>
</evidence>
<dbReference type="AlphaFoldDB" id="A0A397SKF5"/>
<gene>
    <name evidence="2" type="ORF">C1645_831239</name>
</gene>
<dbReference type="Gene3D" id="1.25.40.10">
    <property type="entry name" value="Tetratricopeptide repeat domain"/>
    <property type="match status" value="2"/>
</dbReference>
<dbReference type="SMART" id="SM00671">
    <property type="entry name" value="SEL1"/>
    <property type="match status" value="4"/>
</dbReference>
<dbReference type="OrthoDB" id="2384430at2759"/>
<dbReference type="InterPro" id="IPR050767">
    <property type="entry name" value="Sel1_AlgK"/>
</dbReference>
<dbReference type="PANTHER" id="PTHR11102">
    <property type="entry name" value="SEL-1-LIKE PROTEIN"/>
    <property type="match status" value="1"/>
</dbReference>
<dbReference type="InterPro" id="IPR006597">
    <property type="entry name" value="Sel1-like"/>
</dbReference>
<dbReference type="InterPro" id="IPR011990">
    <property type="entry name" value="TPR-like_helical_dom_sf"/>
</dbReference>
<evidence type="ECO:0000313" key="3">
    <source>
        <dbReference type="Proteomes" id="UP000265703"/>
    </source>
</evidence>
<evidence type="ECO:0000256" key="1">
    <source>
        <dbReference type="ARBA" id="ARBA00038101"/>
    </source>
</evidence>
<comment type="caution">
    <text evidence="2">The sequence shown here is derived from an EMBL/GenBank/DDBJ whole genome shotgun (WGS) entry which is preliminary data.</text>
</comment>
<dbReference type="EMBL" id="QKYT01000445">
    <property type="protein sequence ID" value="RIA85126.1"/>
    <property type="molecule type" value="Genomic_DNA"/>
</dbReference>
<organism evidence="2 3">
    <name type="scientific">Glomus cerebriforme</name>
    <dbReference type="NCBI Taxonomy" id="658196"/>
    <lineage>
        <taxon>Eukaryota</taxon>
        <taxon>Fungi</taxon>
        <taxon>Fungi incertae sedis</taxon>
        <taxon>Mucoromycota</taxon>
        <taxon>Glomeromycotina</taxon>
        <taxon>Glomeromycetes</taxon>
        <taxon>Glomerales</taxon>
        <taxon>Glomeraceae</taxon>
        <taxon>Glomus</taxon>
    </lineage>
</organism>
<dbReference type="Pfam" id="PF08238">
    <property type="entry name" value="Sel1"/>
    <property type="match status" value="5"/>
</dbReference>
<reference evidence="2 3" key="1">
    <citation type="submission" date="2018-06" db="EMBL/GenBank/DDBJ databases">
        <title>Comparative genomics reveals the genomic features of Rhizophagus irregularis, R. cerebriforme, R. diaphanum and Gigaspora rosea, and their symbiotic lifestyle signature.</title>
        <authorList>
            <person name="Morin E."/>
            <person name="San Clemente H."/>
            <person name="Chen E.C.H."/>
            <person name="De La Providencia I."/>
            <person name="Hainaut M."/>
            <person name="Kuo A."/>
            <person name="Kohler A."/>
            <person name="Murat C."/>
            <person name="Tang N."/>
            <person name="Roy S."/>
            <person name="Loubradou J."/>
            <person name="Henrissat B."/>
            <person name="Grigoriev I.V."/>
            <person name="Corradi N."/>
            <person name="Roux C."/>
            <person name="Martin F.M."/>
        </authorList>
    </citation>
    <scope>NUCLEOTIDE SEQUENCE [LARGE SCALE GENOMIC DNA]</scope>
    <source>
        <strain evidence="2 3">DAOM 227022</strain>
    </source>
</reference>
<dbReference type="STRING" id="658196.A0A397SKF5"/>
<keyword evidence="3" id="KW-1185">Reference proteome</keyword>
<protein>
    <recommendedName>
        <fullName evidence="4">HCP-like protein</fullName>
    </recommendedName>
</protein>
<name>A0A397SKF5_9GLOM</name>
<dbReference type="Proteomes" id="UP000265703">
    <property type="component" value="Unassembled WGS sequence"/>
</dbReference>
<dbReference type="PANTHER" id="PTHR11102:SF160">
    <property type="entry name" value="ERAD-ASSOCIATED E3 UBIQUITIN-PROTEIN LIGASE COMPONENT HRD3"/>
    <property type="match status" value="1"/>
</dbReference>
<proteinExistence type="inferred from homology"/>